<gene>
    <name evidence="1" type="ORF">UFOPK3992_00513</name>
</gene>
<sequence length="195" mass="21496">MTPSVAPLRELPAGTLLARLHLTTGAHPMAWNSWRTHGPLAIGRFDHHPRHGVIYAALASERRVDPLTQCLAEVFQRDRTITLQRATPTFTLFELARDTTLLDLRSTFEPTLARTSTQQWAREAFASTRAADGVLYPSALIGGPGVHPAATGVCLWRRRASCLPPRPLFSRPLIDPALRGAVERAAHELDFLLVA</sequence>
<evidence type="ECO:0000313" key="1">
    <source>
        <dbReference type="EMBL" id="CAB4998931.1"/>
    </source>
</evidence>
<dbReference type="AlphaFoldDB" id="A0A6J7P117"/>
<organism evidence="1">
    <name type="scientific">freshwater metagenome</name>
    <dbReference type="NCBI Taxonomy" id="449393"/>
    <lineage>
        <taxon>unclassified sequences</taxon>
        <taxon>metagenomes</taxon>
        <taxon>ecological metagenomes</taxon>
    </lineage>
</organism>
<proteinExistence type="predicted"/>
<name>A0A6J7P117_9ZZZZ</name>
<protein>
    <submittedName>
        <fullName evidence="1">Unannotated protein</fullName>
    </submittedName>
</protein>
<accession>A0A6J7P117</accession>
<reference evidence="1" key="1">
    <citation type="submission" date="2020-05" db="EMBL/GenBank/DDBJ databases">
        <authorList>
            <person name="Chiriac C."/>
            <person name="Salcher M."/>
            <person name="Ghai R."/>
            <person name="Kavagutti S V."/>
        </authorList>
    </citation>
    <scope>NUCLEOTIDE SEQUENCE</scope>
</reference>
<dbReference type="EMBL" id="CAFBOZ010000054">
    <property type="protein sequence ID" value="CAB4998931.1"/>
    <property type="molecule type" value="Genomic_DNA"/>
</dbReference>